<dbReference type="EC" id="4.1.3.27" evidence="1"/>
<dbReference type="AlphaFoldDB" id="A0A367MDP1"/>
<dbReference type="GO" id="GO:0004048">
    <property type="term" value="F:anthranilate phosphoribosyltransferase activity"/>
    <property type="evidence" value="ECO:0007669"/>
    <property type="project" value="TreeGrafter"/>
</dbReference>
<dbReference type="GO" id="GO:0002047">
    <property type="term" value="P:phenazine biosynthetic process"/>
    <property type="evidence" value="ECO:0007669"/>
    <property type="project" value="TreeGrafter"/>
</dbReference>
<dbReference type="CDD" id="cd01743">
    <property type="entry name" value="GATase1_Anthranilate_Synthase"/>
    <property type="match status" value="1"/>
</dbReference>
<sequence length="135" mass="14562">MRITLLDNFDSFTYNLVEQFCLLGAEVRVMRNDTPLPTIQAALLAEGCELLVLSPGPGRPEDAGCMLELLAWARGRLPVLGVCLGHQALALAAGGAVGEARKPLHGTSTSLRFDQRHPLFDGIAALRVARYHSLV</sequence>
<dbReference type="InterPro" id="IPR050472">
    <property type="entry name" value="Anth_synth/Amidotransfase"/>
</dbReference>
<protein>
    <recommendedName>
        <fullName evidence="1">anthranilate synthase</fullName>
        <ecNumber evidence="1">4.1.3.27</ecNumber>
    </recommendedName>
</protein>
<dbReference type="PROSITE" id="PS51273">
    <property type="entry name" value="GATASE_TYPE_1"/>
    <property type="match status" value="1"/>
</dbReference>
<dbReference type="PANTHER" id="PTHR43418">
    <property type="entry name" value="MULTIFUNCTIONAL TRYPTOPHAN BIOSYNTHESIS PROTEIN-RELATED"/>
    <property type="match status" value="1"/>
</dbReference>
<dbReference type="Gene3D" id="3.40.50.880">
    <property type="match status" value="1"/>
</dbReference>
<proteinExistence type="predicted"/>
<evidence type="ECO:0000256" key="1">
    <source>
        <dbReference type="ARBA" id="ARBA00012266"/>
    </source>
</evidence>
<keyword evidence="3" id="KW-0456">Lyase</keyword>
<dbReference type="SUPFAM" id="SSF52317">
    <property type="entry name" value="Class I glutamine amidotransferase-like"/>
    <property type="match status" value="1"/>
</dbReference>
<keyword evidence="2" id="KW-0315">Glutamine amidotransferase</keyword>
<comment type="catalytic activity">
    <reaction evidence="4">
        <text>chorismate + L-glutamine = anthranilate + pyruvate + L-glutamate + H(+)</text>
        <dbReference type="Rhea" id="RHEA:21732"/>
        <dbReference type="ChEBI" id="CHEBI:15361"/>
        <dbReference type="ChEBI" id="CHEBI:15378"/>
        <dbReference type="ChEBI" id="CHEBI:16567"/>
        <dbReference type="ChEBI" id="CHEBI:29748"/>
        <dbReference type="ChEBI" id="CHEBI:29985"/>
        <dbReference type="ChEBI" id="CHEBI:58359"/>
        <dbReference type="EC" id="4.1.3.27"/>
    </reaction>
</comment>
<name>A0A367MDP1_PSEAI</name>
<dbReference type="Pfam" id="PF00117">
    <property type="entry name" value="GATase"/>
    <property type="match status" value="1"/>
</dbReference>
<evidence type="ECO:0000313" key="7">
    <source>
        <dbReference type="Proteomes" id="UP000253594"/>
    </source>
</evidence>
<reference evidence="6 7" key="1">
    <citation type="submission" date="2018-07" db="EMBL/GenBank/DDBJ databases">
        <title>Mechanisms of high-level aminoglycoside resistance among Gram-negative pathogens in Brazil.</title>
        <authorList>
            <person name="Ballaben A.S."/>
            <person name="Darini A.L.C."/>
            <person name="Doi Y."/>
        </authorList>
    </citation>
    <scope>NUCLEOTIDE SEQUENCE [LARGE SCALE GENOMIC DNA]</scope>
    <source>
        <strain evidence="6 7">B2-305</strain>
    </source>
</reference>
<evidence type="ECO:0000259" key="5">
    <source>
        <dbReference type="Pfam" id="PF00117"/>
    </source>
</evidence>
<evidence type="ECO:0000256" key="4">
    <source>
        <dbReference type="ARBA" id="ARBA00047683"/>
    </source>
</evidence>
<dbReference type="Proteomes" id="UP000253594">
    <property type="component" value="Unassembled WGS sequence"/>
</dbReference>
<evidence type="ECO:0000256" key="3">
    <source>
        <dbReference type="ARBA" id="ARBA00023239"/>
    </source>
</evidence>
<dbReference type="PANTHER" id="PTHR43418:SF2">
    <property type="entry name" value="BIFUNCTIONAL PROTEIN TRPGD"/>
    <property type="match status" value="1"/>
</dbReference>
<comment type="caution">
    <text evidence="6">The sequence shown here is derived from an EMBL/GenBank/DDBJ whole genome shotgun (WGS) entry which is preliminary data.</text>
</comment>
<organism evidence="6 7">
    <name type="scientific">Pseudomonas aeruginosa</name>
    <dbReference type="NCBI Taxonomy" id="287"/>
    <lineage>
        <taxon>Bacteria</taxon>
        <taxon>Pseudomonadati</taxon>
        <taxon>Pseudomonadota</taxon>
        <taxon>Gammaproteobacteria</taxon>
        <taxon>Pseudomonadales</taxon>
        <taxon>Pseudomonadaceae</taxon>
        <taxon>Pseudomonas</taxon>
    </lineage>
</organism>
<dbReference type="PRINTS" id="PR00099">
    <property type="entry name" value="CPSGATASE"/>
</dbReference>
<dbReference type="InterPro" id="IPR029062">
    <property type="entry name" value="Class_I_gatase-like"/>
</dbReference>
<evidence type="ECO:0000256" key="2">
    <source>
        <dbReference type="ARBA" id="ARBA00022962"/>
    </source>
</evidence>
<gene>
    <name evidence="6" type="ORF">DT376_06555</name>
</gene>
<feature type="domain" description="Glutamine amidotransferase" evidence="5">
    <location>
        <begin position="5"/>
        <end position="134"/>
    </location>
</feature>
<dbReference type="GO" id="GO:0005829">
    <property type="term" value="C:cytosol"/>
    <property type="evidence" value="ECO:0007669"/>
    <property type="project" value="TreeGrafter"/>
</dbReference>
<accession>A0A367MDP1</accession>
<dbReference type="EMBL" id="QORE01000141">
    <property type="protein sequence ID" value="RCI75647.1"/>
    <property type="molecule type" value="Genomic_DNA"/>
</dbReference>
<dbReference type="InterPro" id="IPR017926">
    <property type="entry name" value="GATASE"/>
</dbReference>
<dbReference type="GO" id="GO:0004049">
    <property type="term" value="F:anthranilate synthase activity"/>
    <property type="evidence" value="ECO:0007669"/>
    <property type="project" value="UniProtKB-EC"/>
</dbReference>
<dbReference type="GO" id="GO:0000162">
    <property type="term" value="P:L-tryptophan biosynthetic process"/>
    <property type="evidence" value="ECO:0007669"/>
    <property type="project" value="TreeGrafter"/>
</dbReference>
<feature type="non-terminal residue" evidence="6">
    <location>
        <position position="135"/>
    </location>
</feature>
<evidence type="ECO:0000313" key="6">
    <source>
        <dbReference type="EMBL" id="RCI75647.1"/>
    </source>
</evidence>
<dbReference type="PRINTS" id="PR00097">
    <property type="entry name" value="ANTSNTHASEII"/>
</dbReference>
<dbReference type="PRINTS" id="PR00096">
    <property type="entry name" value="GATASE"/>
</dbReference>
<dbReference type="InterPro" id="IPR006221">
    <property type="entry name" value="TrpG/PapA_dom"/>
</dbReference>